<reference evidence="2" key="1">
    <citation type="submission" date="2020-12" db="EMBL/GenBank/DDBJ databases">
        <title>Comparative genomic insights into the epidemiology and virulence of plant pathogenic Pseudomonads from Turkey.</title>
        <authorList>
            <person name="Dillon M."/>
            <person name="Ruiz-Bedoya T."/>
            <person name="Bendalovic-Torma C."/>
            <person name="Guttman K.M."/>
            <person name="Kwak H."/>
            <person name="Middleton M.A."/>
            <person name="Wang P.W."/>
            <person name="Horuz S."/>
            <person name="Aysan Y."/>
            <person name="Guttman D.S."/>
        </authorList>
    </citation>
    <scope>NUCLEOTIDE SEQUENCE</scope>
    <source>
        <strain evidence="2">S5_IA_3a</strain>
    </source>
</reference>
<organism evidence="2 3">
    <name type="scientific">Pseudomonas rhodesiae</name>
    <dbReference type="NCBI Taxonomy" id="76760"/>
    <lineage>
        <taxon>Bacteria</taxon>
        <taxon>Pseudomonadati</taxon>
        <taxon>Pseudomonadota</taxon>
        <taxon>Gammaproteobacteria</taxon>
        <taxon>Pseudomonadales</taxon>
        <taxon>Pseudomonadaceae</taxon>
        <taxon>Pseudomonas</taxon>
    </lineage>
</organism>
<dbReference type="AlphaFoldDB" id="A0A8I1E7N8"/>
<feature type="region of interest" description="Disordered" evidence="1">
    <location>
        <begin position="1"/>
        <end position="26"/>
    </location>
</feature>
<evidence type="ECO:0000313" key="3">
    <source>
        <dbReference type="Proteomes" id="UP000645865"/>
    </source>
</evidence>
<name>A0A8I1E7N8_9PSED</name>
<evidence type="ECO:0000256" key="1">
    <source>
        <dbReference type="SAM" id="MobiDB-lite"/>
    </source>
</evidence>
<dbReference type="EMBL" id="JAEILH010000038">
    <property type="protein sequence ID" value="MBI6626482.1"/>
    <property type="molecule type" value="Genomic_DNA"/>
</dbReference>
<gene>
    <name evidence="2" type="ORF">YA0853_22860</name>
</gene>
<protein>
    <submittedName>
        <fullName evidence="2">Uncharacterized protein</fullName>
    </submittedName>
</protein>
<sequence length="115" mass="12434">MNKTSDFQDVEAVLGGDQEAGVTDSAGPFKSELKLEEACGWGRSGNMYYLRNTVTNSKVTVTIKIVTKAGNDQGTAYQDYRLKPGERKPIMCSLSGESPTSLSHHQLTISGEVFG</sequence>
<evidence type="ECO:0000313" key="2">
    <source>
        <dbReference type="EMBL" id="MBI6626482.1"/>
    </source>
</evidence>
<comment type="caution">
    <text evidence="2">The sequence shown here is derived from an EMBL/GenBank/DDBJ whole genome shotgun (WGS) entry which is preliminary data.</text>
</comment>
<dbReference type="RefSeq" id="WP_198712494.1">
    <property type="nucleotide sequence ID" value="NZ_JAEILH010000038.1"/>
</dbReference>
<accession>A0A8I1E7N8</accession>
<dbReference type="Proteomes" id="UP000645865">
    <property type="component" value="Unassembled WGS sequence"/>
</dbReference>
<proteinExistence type="predicted"/>